<proteinExistence type="predicted"/>
<evidence type="ECO:0000313" key="2">
    <source>
        <dbReference type="Proteomes" id="UP000735302"/>
    </source>
</evidence>
<reference evidence="1 2" key="1">
    <citation type="journal article" date="2021" name="Elife">
        <title>Chloroplast acquisition without the gene transfer in kleptoplastic sea slugs, Plakobranchus ocellatus.</title>
        <authorList>
            <person name="Maeda T."/>
            <person name="Takahashi S."/>
            <person name="Yoshida T."/>
            <person name="Shimamura S."/>
            <person name="Takaki Y."/>
            <person name="Nagai Y."/>
            <person name="Toyoda A."/>
            <person name="Suzuki Y."/>
            <person name="Arimoto A."/>
            <person name="Ishii H."/>
            <person name="Satoh N."/>
            <person name="Nishiyama T."/>
            <person name="Hasebe M."/>
            <person name="Maruyama T."/>
            <person name="Minagawa J."/>
            <person name="Obokata J."/>
            <person name="Shigenobu S."/>
        </authorList>
    </citation>
    <scope>NUCLEOTIDE SEQUENCE [LARGE SCALE GENOMIC DNA]</scope>
</reference>
<dbReference type="Proteomes" id="UP000735302">
    <property type="component" value="Unassembled WGS sequence"/>
</dbReference>
<gene>
    <name evidence="1" type="ORF">PoB_002257300</name>
</gene>
<name>A0AAV3ZNK9_9GAST</name>
<protein>
    <submittedName>
        <fullName evidence="1">Uncharacterized protein</fullName>
    </submittedName>
</protein>
<keyword evidence="2" id="KW-1185">Reference proteome</keyword>
<evidence type="ECO:0000313" key="1">
    <source>
        <dbReference type="EMBL" id="GFN96067.1"/>
    </source>
</evidence>
<dbReference type="AlphaFoldDB" id="A0AAV3ZNK9"/>
<sequence length="103" mass="11626">MLLANDLRTRPEICRDPFVAGSSSSTPSTSWAYEDIKTQDGFVVDELHKLKNKLRWLMCQPAIEAVLGLANRRLWAADVLADDYAAADVELLICWPMTMQLLM</sequence>
<accession>A0AAV3ZNK9</accession>
<dbReference type="EMBL" id="BLXT01002641">
    <property type="protein sequence ID" value="GFN96067.1"/>
    <property type="molecule type" value="Genomic_DNA"/>
</dbReference>
<comment type="caution">
    <text evidence="1">The sequence shown here is derived from an EMBL/GenBank/DDBJ whole genome shotgun (WGS) entry which is preliminary data.</text>
</comment>
<organism evidence="1 2">
    <name type="scientific">Plakobranchus ocellatus</name>
    <dbReference type="NCBI Taxonomy" id="259542"/>
    <lineage>
        <taxon>Eukaryota</taxon>
        <taxon>Metazoa</taxon>
        <taxon>Spiralia</taxon>
        <taxon>Lophotrochozoa</taxon>
        <taxon>Mollusca</taxon>
        <taxon>Gastropoda</taxon>
        <taxon>Heterobranchia</taxon>
        <taxon>Euthyneura</taxon>
        <taxon>Panpulmonata</taxon>
        <taxon>Sacoglossa</taxon>
        <taxon>Placobranchoidea</taxon>
        <taxon>Plakobranchidae</taxon>
        <taxon>Plakobranchus</taxon>
    </lineage>
</organism>